<evidence type="ECO:0000313" key="4">
    <source>
        <dbReference type="Proteomes" id="UP000750711"/>
    </source>
</evidence>
<feature type="region of interest" description="Disordered" evidence="1">
    <location>
        <begin position="452"/>
        <end position="648"/>
    </location>
</feature>
<evidence type="ECO:0000256" key="1">
    <source>
        <dbReference type="SAM" id="MobiDB-lite"/>
    </source>
</evidence>
<keyword evidence="4" id="KW-1185">Reference proteome</keyword>
<gene>
    <name evidence="3" type="ORF">GP486_003941</name>
</gene>
<dbReference type="AlphaFoldDB" id="A0A9P8LC21"/>
<dbReference type="Pfam" id="PF14661">
    <property type="entry name" value="HAUS6_N"/>
    <property type="match status" value="1"/>
</dbReference>
<protein>
    <recommendedName>
        <fullName evidence="2">HAUS augmin-like complex subunit 6 N-terminal domain-containing protein</fullName>
    </recommendedName>
</protein>
<feature type="compositionally biased region" description="Polar residues" evidence="1">
    <location>
        <begin position="593"/>
        <end position="606"/>
    </location>
</feature>
<dbReference type="InterPro" id="IPR028163">
    <property type="entry name" value="HAUS_6_N"/>
</dbReference>
<feature type="compositionally biased region" description="Basic and acidic residues" evidence="1">
    <location>
        <begin position="629"/>
        <end position="640"/>
    </location>
</feature>
<dbReference type="EMBL" id="JAGHQM010000574">
    <property type="protein sequence ID" value="KAH0559539.1"/>
    <property type="molecule type" value="Genomic_DNA"/>
</dbReference>
<evidence type="ECO:0000313" key="3">
    <source>
        <dbReference type="EMBL" id="KAH0559539.1"/>
    </source>
</evidence>
<feature type="compositionally biased region" description="Basic and acidic residues" evidence="1">
    <location>
        <begin position="542"/>
        <end position="554"/>
    </location>
</feature>
<name>A0A9P8LC21_9PEZI</name>
<feature type="compositionally biased region" description="Low complexity" evidence="1">
    <location>
        <begin position="1"/>
        <end position="21"/>
    </location>
</feature>
<feature type="domain" description="HAUS augmin-like complex subunit 6 N-terminal" evidence="2">
    <location>
        <begin position="40"/>
        <end position="269"/>
    </location>
</feature>
<proteinExistence type="predicted"/>
<feature type="region of interest" description="Disordered" evidence="1">
    <location>
        <begin position="1"/>
        <end position="27"/>
    </location>
</feature>
<accession>A0A9P8LC21</accession>
<reference evidence="3" key="1">
    <citation type="submission" date="2021-03" db="EMBL/GenBank/DDBJ databases">
        <title>Comparative genomics and phylogenomic investigation of the class Geoglossomycetes provide insights into ecological specialization and systematics.</title>
        <authorList>
            <person name="Melie T."/>
            <person name="Pirro S."/>
            <person name="Miller A.N."/>
            <person name="Quandt A."/>
        </authorList>
    </citation>
    <scope>NUCLEOTIDE SEQUENCE</scope>
    <source>
        <strain evidence="3">CAQ_001_2017</strain>
    </source>
</reference>
<sequence>MPATATLAAPSAPPANAKAPLPVKPHGPRSIGCPSNVSLFLTSLRLLDLDKHPEWPGISRHTFSYKDAQQGQKNRIKCVEWALYHLFEIWDGEGTRNKLQPFFPPLEPLQSINLRAALFRCLSELKKDGVLGRDMVLRKTMLDECKGERFEELLAVFASVVLKKRFLHEDASSAGIGWHLATATSLTMEEQSLLRPLVIAHRASLTNCLREREEAKGRYEDFASLLELKRRQVVRREEELNHSIEEQRGESIISGEEGKTLRQQWQENWVGDEKLLDIVVDGDARPGVDELLSERYGLIWEKVEDGKLSEVEDAREKTLLEELDGRVRDQKLRLERWKTFRAEFDKRADEGKTTKSEIPGNSVKKKHGFNLNFGGHKELIPGARSPFKFIPDAKTQGPGEMTRDEGLDHEYARLMKSMQVELAKVGRSRRSGGLGWRRNKKANTVDFNTRVEENEDVSEVSPMVEGSTRQGAEEPSMEEVGFEKTAECVGQPSQPSEVNPAHVASSDEESLDGRAAVVAARPKPVPDGSAPIMPEPDPSLPHPEHPPRRLKDARLSLLDPEGQELLAEQRGSSAEDSSLEDPAISLVERTRKSMSTFQQAASTKPVTQAARPRKSIHQPPKLPQARHAPHLETPDRHDDLYGSDNSIPREELFSPEADYASVFKSRPKIALSPTFSPTAPGEDRELELPGFESSVIEVEDWEGGVEESPSLLVRAREKERRWRGLGK</sequence>
<organism evidence="3 4">
    <name type="scientific">Trichoglossum hirsutum</name>
    <dbReference type="NCBI Taxonomy" id="265104"/>
    <lineage>
        <taxon>Eukaryota</taxon>
        <taxon>Fungi</taxon>
        <taxon>Dikarya</taxon>
        <taxon>Ascomycota</taxon>
        <taxon>Pezizomycotina</taxon>
        <taxon>Geoglossomycetes</taxon>
        <taxon>Geoglossales</taxon>
        <taxon>Geoglossaceae</taxon>
        <taxon>Trichoglossum</taxon>
    </lineage>
</organism>
<comment type="caution">
    <text evidence="3">The sequence shown here is derived from an EMBL/GenBank/DDBJ whole genome shotgun (WGS) entry which is preliminary data.</text>
</comment>
<dbReference type="Proteomes" id="UP000750711">
    <property type="component" value="Unassembled WGS sequence"/>
</dbReference>
<evidence type="ECO:0000259" key="2">
    <source>
        <dbReference type="Pfam" id="PF14661"/>
    </source>
</evidence>